<reference evidence="1" key="1">
    <citation type="journal article" date="2023" name="PhytoFront">
        <title>Draft Genome Resources of Seven Strains of Tilletia horrida, Causal Agent of Kernel Smut of Rice.</title>
        <authorList>
            <person name="Khanal S."/>
            <person name="Antony Babu S."/>
            <person name="Zhou X.G."/>
        </authorList>
    </citation>
    <scope>NUCLEOTIDE SEQUENCE</scope>
    <source>
        <strain evidence="1">TX3</strain>
    </source>
</reference>
<dbReference type="EMBL" id="JAPDMQ010000778">
    <property type="protein sequence ID" value="KAK0520569.1"/>
    <property type="molecule type" value="Genomic_DNA"/>
</dbReference>
<dbReference type="AlphaFoldDB" id="A0AAN6G523"/>
<accession>A0AAN6G523</accession>
<organism evidence="1 2">
    <name type="scientific">Tilletia horrida</name>
    <dbReference type="NCBI Taxonomy" id="155126"/>
    <lineage>
        <taxon>Eukaryota</taxon>
        <taxon>Fungi</taxon>
        <taxon>Dikarya</taxon>
        <taxon>Basidiomycota</taxon>
        <taxon>Ustilaginomycotina</taxon>
        <taxon>Exobasidiomycetes</taxon>
        <taxon>Tilletiales</taxon>
        <taxon>Tilletiaceae</taxon>
        <taxon>Tilletia</taxon>
    </lineage>
</organism>
<proteinExistence type="predicted"/>
<evidence type="ECO:0000313" key="2">
    <source>
        <dbReference type="Proteomes" id="UP001176521"/>
    </source>
</evidence>
<name>A0AAN6G523_9BASI</name>
<evidence type="ECO:0000313" key="1">
    <source>
        <dbReference type="EMBL" id="KAK0520569.1"/>
    </source>
</evidence>
<protein>
    <submittedName>
        <fullName evidence="1">Uncharacterized protein</fullName>
    </submittedName>
</protein>
<feature type="non-terminal residue" evidence="1">
    <location>
        <position position="1"/>
    </location>
</feature>
<sequence>HQHGRSHHIDGQGRQLLACPCHANCRRYQGCHGPGYEDSASAADADVLDCDDIDCDDINYDDHVHDDLNDNNLVHHRHYRLGHHVDYDDFVHHHHHRLAHHDLDNDHHEYDEYDGYDNDSNGNSNDAASCTGLDQGRSRVYLGYFGLSNTFAFGGSGLDLLLYGFPFEFPYLGGMTVSSSGGGGQGDNGDLAVGSANYVTLSRTGQAVPGSGTGIAESAIWNYDSVSTQLSMTWTNSDGSLVNIPTFMIISTIVCATPDQAAFQARYGDGLEVALYFDHGLPGEP</sequence>
<gene>
    <name evidence="1" type="ORF">OC842_007054</name>
</gene>
<dbReference type="Proteomes" id="UP001176521">
    <property type="component" value="Unassembled WGS sequence"/>
</dbReference>
<comment type="caution">
    <text evidence="1">The sequence shown here is derived from an EMBL/GenBank/DDBJ whole genome shotgun (WGS) entry which is preliminary data.</text>
</comment>
<keyword evidence="2" id="KW-1185">Reference proteome</keyword>